<comment type="caution">
    <text evidence="1">The sequence shown here is derived from an EMBL/GenBank/DDBJ whole genome shotgun (WGS) entry which is preliminary data.</text>
</comment>
<evidence type="ECO:0000313" key="2">
    <source>
        <dbReference type="Proteomes" id="UP001237156"/>
    </source>
</evidence>
<accession>A0AAW6RP26</accession>
<dbReference type="RefSeq" id="WP_279525114.1">
    <property type="nucleotide sequence ID" value="NZ_JARVII010000033.1"/>
</dbReference>
<evidence type="ECO:0000313" key="1">
    <source>
        <dbReference type="EMBL" id="MDG9700391.1"/>
    </source>
</evidence>
<organism evidence="1 2">
    <name type="scientific">Ottowia cancrivicina</name>
    <dbReference type="NCBI Taxonomy" id="3040346"/>
    <lineage>
        <taxon>Bacteria</taxon>
        <taxon>Pseudomonadati</taxon>
        <taxon>Pseudomonadota</taxon>
        <taxon>Betaproteobacteria</taxon>
        <taxon>Burkholderiales</taxon>
        <taxon>Comamonadaceae</taxon>
        <taxon>Ottowia</taxon>
    </lineage>
</organism>
<sequence length="224" mass="23882">LADMAADLYANGAAGAMMGGAGAAALGRLNRLPGMGRDVGEIGQAAMRIADSIARPSPRITLRISSSPTRGNPLAIIRGYGELNRRQSAVLEQLPEFGSRAIVGNNFGQRDLVALTAATGDEFAMFSVGGRRLIIRGNHTSVPVTPEMGRELARQGWRWSSHTHPGETPHVLRSSSGDRSVLGAMGHQRFGYETLDRPRSRILNSRGDGIIFTPGGDSLQGWKP</sequence>
<dbReference type="AlphaFoldDB" id="A0AAW6RP26"/>
<reference evidence="1 2" key="1">
    <citation type="submission" date="2023-04" db="EMBL/GenBank/DDBJ databases">
        <title>Ottowia paracancer sp. nov., isolated from human stomach.</title>
        <authorList>
            <person name="Song Y."/>
        </authorList>
    </citation>
    <scope>NUCLEOTIDE SEQUENCE [LARGE SCALE GENOMIC DNA]</scope>
    <source>
        <strain evidence="1 2">10c7w1</strain>
    </source>
</reference>
<keyword evidence="2" id="KW-1185">Reference proteome</keyword>
<dbReference type="EMBL" id="JARVII010000033">
    <property type="protein sequence ID" value="MDG9700391.1"/>
    <property type="molecule type" value="Genomic_DNA"/>
</dbReference>
<protein>
    <submittedName>
        <fullName evidence="1">Uncharacterized protein</fullName>
    </submittedName>
</protein>
<feature type="non-terminal residue" evidence="1">
    <location>
        <position position="1"/>
    </location>
</feature>
<proteinExistence type="predicted"/>
<dbReference type="Proteomes" id="UP001237156">
    <property type="component" value="Unassembled WGS sequence"/>
</dbReference>
<name>A0AAW6RP26_9BURK</name>
<gene>
    <name evidence="1" type="ORF">QB898_11840</name>
</gene>